<evidence type="ECO:0008006" key="4">
    <source>
        <dbReference type="Google" id="ProtNLM"/>
    </source>
</evidence>
<feature type="transmembrane region" description="Helical" evidence="1">
    <location>
        <begin position="100"/>
        <end position="120"/>
    </location>
</feature>
<feature type="transmembrane region" description="Helical" evidence="1">
    <location>
        <begin position="12"/>
        <end position="35"/>
    </location>
</feature>
<dbReference type="Proteomes" id="UP000295444">
    <property type="component" value="Unassembled WGS sequence"/>
</dbReference>
<evidence type="ECO:0000313" key="2">
    <source>
        <dbReference type="EMBL" id="TDP93756.1"/>
    </source>
</evidence>
<gene>
    <name evidence="2" type="ORF">EV186_106150</name>
</gene>
<accession>A0A4R6S4U1</accession>
<protein>
    <recommendedName>
        <fullName evidence="4">Integral membrane protein</fullName>
    </recommendedName>
</protein>
<keyword evidence="1" id="KW-0812">Transmembrane</keyword>
<dbReference type="EMBL" id="SNXZ01000006">
    <property type="protein sequence ID" value="TDP93756.1"/>
    <property type="molecule type" value="Genomic_DNA"/>
</dbReference>
<dbReference type="AlphaFoldDB" id="A0A4R6S4U1"/>
<evidence type="ECO:0000256" key="1">
    <source>
        <dbReference type="SAM" id="Phobius"/>
    </source>
</evidence>
<feature type="transmembrane region" description="Helical" evidence="1">
    <location>
        <begin position="47"/>
        <end position="70"/>
    </location>
</feature>
<comment type="caution">
    <text evidence="2">The sequence shown here is derived from an EMBL/GenBank/DDBJ whole genome shotgun (WGS) entry which is preliminary data.</text>
</comment>
<dbReference type="RefSeq" id="WP_133852766.1">
    <property type="nucleotide sequence ID" value="NZ_SNXZ01000006.1"/>
</dbReference>
<reference evidence="2 3" key="1">
    <citation type="submission" date="2019-03" db="EMBL/GenBank/DDBJ databases">
        <title>Genomic Encyclopedia of Type Strains, Phase IV (KMG-IV): sequencing the most valuable type-strain genomes for metagenomic binning, comparative biology and taxonomic classification.</title>
        <authorList>
            <person name="Goeker M."/>
        </authorList>
    </citation>
    <scope>NUCLEOTIDE SEQUENCE [LARGE SCALE GENOMIC DNA]</scope>
    <source>
        <strain evidence="2 3">DSM 45361</strain>
    </source>
</reference>
<organism evidence="2 3">
    <name type="scientific">Labedaea rhizosphaerae</name>
    <dbReference type="NCBI Taxonomy" id="598644"/>
    <lineage>
        <taxon>Bacteria</taxon>
        <taxon>Bacillati</taxon>
        <taxon>Actinomycetota</taxon>
        <taxon>Actinomycetes</taxon>
        <taxon>Pseudonocardiales</taxon>
        <taxon>Pseudonocardiaceae</taxon>
        <taxon>Labedaea</taxon>
    </lineage>
</organism>
<name>A0A4R6S4U1_LABRH</name>
<evidence type="ECO:0000313" key="3">
    <source>
        <dbReference type="Proteomes" id="UP000295444"/>
    </source>
</evidence>
<proteinExistence type="predicted"/>
<dbReference type="OrthoDB" id="3694513at2"/>
<keyword evidence="1" id="KW-0472">Membrane</keyword>
<keyword evidence="1" id="KW-1133">Transmembrane helix</keyword>
<sequence>MESAGTGAPLPVRAAAVVVCLQGLAVLGAAVWLVVLELRGQARLGNVYAEAAFFALMAAAVLACGVALLLGKQGARTPAVVIQVLLLGVAWYAIGPSSRPGYGIPVAVVAVVTLVLLLGAQARQWANEEEDHSA</sequence>
<feature type="transmembrane region" description="Helical" evidence="1">
    <location>
        <begin position="77"/>
        <end position="94"/>
    </location>
</feature>
<keyword evidence="3" id="KW-1185">Reference proteome</keyword>